<evidence type="ECO:0000313" key="1">
    <source>
        <dbReference type="EMBL" id="GJT24086.1"/>
    </source>
</evidence>
<comment type="caution">
    <text evidence="1">The sequence shown here is derived from an EMBL/GenBank/DDBJ whole genome shotgun (WGS) entry which is preliminary data.</text>
</comment>
<evidence type="ECO:0000313" key="2">
    <source>
        <dbReference type="Proteomes" id="UP001151760"/>
    </source>
</evidence>
<keyword evidence="2" id="KW-1185">Reference proteome</keyword>
<sequence length="201" mass="22420">MSITSKFQICFKWLSVWGEAVKQLKDMQYEPGGSKTQFTLYFLQVKNRSKLKYVLKIKQTARYLQLFVLIMNRETLQDGYVSGPDVEGARGKECGIICNAAFQCIARADGHPHGPSRARLSRMWDQADASLVPRGLVKPASTVSVANFSALLTATLSNTALLLITKANPVIKAEKLDKIRRTEFGQSMIIVTTQKSLYPCV</sequence>
<accession>A0ABQ5CAK3</accession>
<gene>
    <name evidence="1" type="ORF">Tco_0894023</name>
</gene>
<name>A0ABQ5CAK3_9ASTR</name>
<proteinExistence type="predicted"/>
<reference evidence="1" key="1">
    <citation type="journal article" date="2022" name="Int. J. Mol. Sci.">
        <title>Draft Genome of Tanacetum Coccineum: Genomic Comparison of Closely Related Tanacetum-Family Plants.</title>
        <authorList>
            <person name="Yamashiro T."/>
            <person name="Shiraishi A."/>
            <person name="Nakayama K."/>
            <person name="Satake H."/>
        </authorList>
    </citation>
    <scope>NUCLEOTIDE SEQUENCE</scope>
</reference>
<dbReference type="EMBL" id="BQNB010014107">
    <property type="protein sequence ID" value="GJT24086.1"/>
    <property type="molecule type" value="Genomic_DNA"/>
</dbReference>
<dbReference type="Proteomes" id="UP001151760">
    <property type="component" value="Unassembled WGS sequence"/>
</dbReference>
<protein>
    <submittedName>
        <fullName evidence="1">Uncharacterized protein</fullName>
    </submittedName>
</protein>
<reference evidence="1" key="2">
    <citation type="submission" date="2022-01" db="EMBL/GenBank/DDBJ databases">
        <authorList>
            <person name="Yamashiro T."/>
            <person name="Shiraishi A."/>
            <person name="Satake H."/>
            <person name="Nakayama K."/>
        </authorList>
    </citation>
    <scope>NUCLEOTIDE SEQUENCE</scope>
</reference>
<organism evidence="1 2">
    <name type="scientific">Tanacetum coccineum</name>
    <dbReference type="NCBI Taxonomy" id="301880"/>
    <lineage>
        <taxon>Eukaryota</taxon>
        <taxon>Viridiplantae</taxon>
        <taxon>Streptophyta</taxon>
        <taxon>Embryophyta</taxon>
        <taxon>Tracheophyta</taxon>
        <taxon>Spermatophyta</taxon>
        <taxon>Magnoliopsida</taxon>
        <taxon>eudicotyledons</taxon>
        <taxon>Gunneridae</taxon>
        <taxon>Pentapetalae</taxon>
        <taxon>asterids</taxon>
        <taxon>campanulids</taxon>
        <taxon>Asterales</taxon>
        <taxon>Asteraceae</taxon>
        <taxon>Asteroideae</taxon>
        <taxon>Anthemideae</taxon>
        <taxon>Anthemidinae</taxon>
        <taxon>Tanacetum</taxon>
    </lineage>
</organism>